<evidence type="ECO:0000256" key="3">
    <source>
        <dbReference type="ARBA" id="ARBA00023002"/>
    </source>
</evidence>
<comment type="similarity">
    <text evidence="4">Belongs to the zinc-containing alcohol dehydrogenase family.</text>
</comment>
<name>A0A8J3HRD0_9CHLR</name>
<dbReference type="GO" id="GO:0016491">
    <property type="term" value="F:oxidoreductase activity"/>
    <property type="evidence" value="ECO:0007669"/>
    <property type="project" value="UniProtKB-KW"/>
</dbReference>
<organism evidence="7 8">
    <name type="scientific">Ktedonospora formicarum</name>
    <dbReference type="NCBI Taxonomy" id="2778364"/>
    <lineage>
        <taxon>Bacteria</taxon>
        <taxon>Bacillati</taxon>
        <taxon>Chloroflexota</taxon>
        <taxon>Ktedonobacteria</taxon>
        <taxon>Ktedonobacterales</taxon>
        <taxon>Ktedonobacteraceae</taxon>
        <taxon>Ktedonospora</taxon>
    </lineage>
</organism>
<evidence type="ECO:0000313" key="8">
    <source>
        <dbReference type="Proteomes" id="UP000612362"/>
    </source>
</evidence>
<evidence type="ECO:0000313" key="7">
    <source>
        <dbReference type="EMBL" id="GHO42452.1"/>
    </source>
</evidence>
<dbReference type="SUPFAM" id="SSF50129">
    <property type="entry name" value="GroES-like"/>
    <property type="match status" value="1"/>
</dbReference>
<dbReference type="Gene3D" id="3.90.180.10">
    <property type="entry name" value="Medium-chain alcohol dehydrogenases, catalytic domain"/>
    <property type="match status" value="1"/>
</dbReference>
<dbReference type="Proteomes" id="UP000612362">
    <property type="component" value="Unassembled WGS sequence"/>
</dbReference>
<dbReference type="Pfam" id="PF00107">
    <property type="entry name" value="ADH_zinc_N"/>
    <property type="match status" value="1"/>
</dbReference>
<dbReference type="PANTHER" id="PTHR43401">
    <property type="entry name" value="L-THREONINE 3-DEHYDROGENASE"/>
    <property type="match status" value="1"/>
</dbReference>
<feature type="domain" description="Enoyl reductase (ER)" evidence="6">
    <location>
        <begin position="8"/>
        <end position="342"/>
    </location>
</feature>
<feature type="region of interest" description="Disordered" evidence="5">
    <location>
        <begin position="1"/>
        <end position="23"/>
    </location>
</feature>
<dbReference type="InterPro" id="IPR002328">
    <property type="entry name" value="ADH_Zn_CS"/>
</dbReference>
<evidence type="ECO:0000256" key="5">
    <source>
        <dbReference type="SAM" id="MobiDB-lite"/>
    </source>
</evidence>
<gene>
    <name evidence="7" type="ORF">KSX_06150</name>
</gene>
<proteinExistence type="inferred from homology"/>
<dbReference type="PANTHER" id="PTHR43401:SF2">
    <property type="entry name" value="L-THREONINE 3-DEHYDROGENASE"/>
    <property type="match status" value="1"/>
</dbReference>
<keyword evidence="1 4" id="KW-0479">Metal-binding</keyword>
<dbReference type="Gene3D" id="3.40.50.720">
    <property type="entry name" value="NAD(P)-binding Rossmann-like Domain"/>
    <property type="match status" value="1"/>
</dbReference>
<dbReference type="InterPro" id="IPR020843">
    <property type="entry name" value="ER"/>
</dbReference>
<dbReference type="EMBL" id="BNJF01000001">
    <property type="protein sequence ID" value="GHO42452.1"/>
    <property type="molecule type" value="Genomic_DNA"/>
</dbReference>
<protein>
    <submittedName>
        <fullName evidence="7">Dehydrogenase</fullName>
    </submittedName>
</protein>
<dbReference type="SUPFAM" id="SSF51735">
    <property type="entry name" value="NAD(P)-binding Rossmann-fold domains"/>
    <property type="match status" value="1"/>
</dbReference>
<reference evidence="7" key="1">
    <citation type="submission" date="2020-10" db="EMBL/GenBank/DDBJ databases">
        <title>Taxonomic study of unclassified bacteria belonging to the class Ktedonobacteria.</title>
        <authorList>
            <person name="Yabe S."/>
            <person name="Wang C.M."/>
            <person name="Zheng Y."/>
            <person name="Sakai Y."/>
            <person name="Cavaletti L."/>
            <person name="Monciardini P."/>
            <person name="Donadio S."/>
        </authorList>
    </citation>
    <scope>NUCLEOTIDE SEQUENCE</scope>
    <source>
        <strain evidence="7">SOSP1-1</strain>
    </source>
</reference>
<comment type="cofactor">
    <cofactor evidence="4">
        <name>Zn(2+)</name>
        <dbReference type="ChEBI" id="CHEBI:29105"/>
    </cofactor>
</comment>
<keyword evidence="3" id="KW-0560">Oxidoreductase</keyword>
<comment type="caution">
    <text evidence="7">The sequence shown here is derived from an EMBL/GenBank/DDBJ whole genome shotgun (WGS) entry which is preliminary data.</text>
</comment>
<dbReference type="PROSITE" id="PS00059">
    <property type="entry name" value="ADH_ZINC"/>
    <property type="match status" value="1"/>
</dbReference>
<dbReference type="AlphaFoldDB" id="A0A8J3HRD0"/>
<dbReference type="InterPro" id="IPR036291">
    <property type="entry name" value="NAD(P)-bd_dom_sf"/>
</dbReference>
<dbReference type="InterPro" id="IPR011032">
    <property type="entry name" value="GroES-like_sf"/>
</dbReference>
<evidence type="ECO:0000256" key="1">
    <source>
        <dbReference type="ARBA" id="ARBA00022723"/>
    </source>
</evidence>
<dbReference type="InterPro" id="IPR013149">
    <property type="entry name" value="ADH-like_C"/>
</dbReference>
<dbReference type="Pfam" id="PF08240">
    <property type="entry name" value="ADH_N"/>
    <property type="match status" value="1"/>
</dbReference>
<sequence>MLAAMFYGPGDLRMEEQPRPKPGPGEVLVQVAAATTCGTDVKTFRRGHPLLFRQVPAGFGHEVSGVVAEIGAGITTVREGDAVAIANSAPCYQCFYCRRGRYSLCEDLLLLNGAYAEYILVPERIVQHNLHRLAPSTSFIAAALAEPLACALHGVEASEIQAGNTVVILGSGPLGLLLTAAAALRGARVILTGRGEERLNLGRHFGATLVLDVTQMTPLEQYEAIRQQTEEQRGADVAIEAIGTPETWQLAAQLTRPGGLVNLFGGCASGTQVQFETRPIHYSELTIKGVFHHTPTYYAQALHLITERKIDVEALISQRLPLASALDAINLLTQKKGVKYALLPPAYAHLLDAGAAPD</sequence>
<dbReference type="SMART" id="SM00829">
    <property type="entry name" value="PKS_ER"/>
    <property type="match status" value="1"/>
</dbReference>
<keyword evidence="2 4" id="KW-0862">Zinc</keyword>
<evidence type="ECO:0000259" key="6">
    <source>
        <dbReference type="SMART" id="SM00829"/>
    </source>
</evidence>
<accession>A0A8J3HRD0</accession>
<dbReference type="GO" id="GO:0008270">
    <property type="term" value="F:zinc ion binding"/>
    <property type="evidence" value="ECO:0007669"/>
    <property type="project" value="InterPro"/>
</dbReference>
<keyword evidence="8" id="KW-1185">Reference proteome</keyword>
<evidence type="ECO:0000256" key="4">
    <source>
        <dbReference type="RuleBase" id="RU361277"/>
    </source>
</evidence>
<evidence type="ECO:0000256" key="2">
    <source>
        <dbReference type="ARBA" id="ARBA00022833"/>
    </source>
</evidence>
<dbReference type="InterPro" id="IPR050129">
    <property type="entry name" value="Zn_alcohol_dh"/>
</dbReference>
<dbReference type="InterPro" id="IPR013154">
    <property type="entry name" value="ADH-like_N"/>
</dbReference>